<reference evidence="1" key="1">
    <citation type="submission" date="2021-01" db="EMBL/GenBank/DDBJ databases">
        <authorList>
            <person name="Lovell J.T."/>
            <person name="Bentley N."/>
            <person name="Bhattarai G."/>
            <person name="Jenkins J.W."/>
            <person name="Sreedasyam A."/>
            <person name="Alarcon Y."/>
            <person name="Bock C."/>
            <person name="Boston L."/>
            <person name="Carlson J."/>
            <person name="Cervantes K."/>
            <person name="Clermont K."/>
            <person name="Krom N."/>
            <person name="Kubenka K."/>
            <person name="Mamidi S."/>
            <person name="Mattison C."/>
            <person name="Monteros M."/>
            <person name="Pisani C."/>
            <person name="Plott C."/>
            <person name="Rajasekar S."/>
            <person name="Rhein H.S."/>
            <person name="Rohla C."/>
            <person name="Song M."/>
            <person name="Hilaire R.S."/>
            <person name="Shu S."/>
            <person name="Wells L."/>
            <person name="Wang X."/>
            <person name="Webber J."/>
            <person name="Heerema R.J."/>
            <person name="Klein P."/>
            <person name="Conner P."/>
            <person name="Grauke L."/>
            <person name="Grimwood J."/>
            <person name="Schmutz J."/>
            <person name="Randall J.J."/>
        </authorList>
    </citation>
    <scope>NUCLEOTIDE SEQUENCE</scope>
    <source>
        <tissue evidence="1">Leaf</tissue>
    </source>
</reference>
<dbReference type="Proteomes" id="UP000811246">
    <property type="component" value="Chromosome 14"/>
</dbReference>
<gene>
    <name evidence="1" type="ORF">I3842_14G130800</name>
</gene>
<organism evidence="1 2">
    <name type="scientific">Carya illinoinensis</name>
    <name type="common">Pecan</name>
    <dbReference type="NCBI Taxonomy" id="32201"/>
    <lineage>
        <taxon>Eukaryota</taxon>
        <taxon>Viridiplantae</taxon>
        <taxon>Streptophyta</taxon>
        <taxon>Embryophyta</taxon>
        <taxon>Tracheophyta</taxon>
        <taxon>Spermatophyta</taxon>
        <taxon>Magnoliopsida</taxon>
        <taxon>eudicotyledons</taxon>
        <taxon>Gunneridae</taxon>
        <taxon>Pentapetalae</taxon>
        <taxon>rosids</taxon>
        <taxon>fabids</taxon>
        <taxon>Fagales</taxon>
        <taxon>Juglandaceae</taxon>
        <taxon>Carya</taxon>
    </lineage>
</organism>
<sequence>MDFWSKTEQTLNAKALSKMRKLRFFKFPHSQNIKWHGNPLEYMPTNELRFLEWSGYHLKSWSSSFQPKKLTVLRMYNSCIKQLWKGPMDLDDLKEFHLSYSENLIETPDLSGAPNLEDIDLQGCKSLCELHPSIESLKRLKNLQLSECSSLEKLPDLSKLECLTDIVAWGTPITQIPSVNLLPKSFSRIELRGDKLMRDPTYDIGSLVEPQMHGKSKVEVFYIDYDSKGEKIVDMAGGLVWRLYGDARMISGWSVGFNIPEWVRCRSNGSSVMQILCYRSKSRHIFENKISPSNGEGIELTSSRGKNI</sequence>
<comment type="caution">
    <text evidence="1">The sequence shown here is derived from an EMBL/GenBank/DDBJ whole genome shotgun (WGS) entry which is preliminary data.</text>
</comment>
<dbReference type="InterPro" id="IPR044974">
    <property type="entry name" value="Disease_R_plants"/>
</dbReference>
<evidence type="ECO:0000313" key="1">
    <source>
        <dbReference type="EMBL" id="KAG6679412.1"/>
    </source>
</evidence>
<name>A0A922AK99_CARIL</name>
<dbReference type="PANTHER" id="PTHR11017:SF559">
    <property type="entry name" value="DISEASE RESISTANCE PROTEIN CHL1"/>
    <property type="match status" value="1"/>
</dbReference>
<dbReference type="AlphaFoldDB" id="A0A922AK99"/>
<proteinExistence type="predicted"/>
<accession>A0A922AK99</accession>
<protein>
    <submittedName>
        <fullName evidence="1">Uncharacterized protein</fullName>
    </submittedName>
</protein>
<dbReference type="GO" id="GO:0006952">
    <property type="term" value="P:defense response"/>
    <property type="evidence" value="ECO:0007669"/>
    <property type="project" value="InterPro"/>
</dbReference>
<evidence type="ECO:0000313" key="2">
    <source>
        <dbReference type="Proteomes" id="UP000811246"/>
    </source>
</evidence>
<dbReference type="EMBL" id="CM031838">
    <property type="protein sequence ID" value="KAG6679412.1"/>
    <property type="molecule type" value="Genomic_DNA"/>
</dbReference>
<dbReference type="PANTHER" id="PTHR11017">
    <property type="entry name" value="LEUCINE-RICH REPEAT-CONTAINING PROTEIN"/>
    <property type="match status" value="1"/>
</dbReference>